<dbReference type="Proteomes" id="UP000008792">
    <property type="component" value="Unassembled WGS sequence"/>
</dbReference>
<gene>
    <name evidence="2" type="primary">Dvir\GJ26492</name>
    <name evidence="2" type="ORF">Dvir_GJ26492</name>
</gene>
<reference evidence="2 3" key="1">
    <citation type="journal article" date="2007" name="Nature">
        <title>Evolution of genes and genomes on the Drosophila phylogeny.</title>
        <authorList>
            <consortium name="Drosophila 12 Genomes Consortium"/>
            <person name="Clark A.G."/>
            <person name="Eisen M.B."/>
            <person name="Smith D.R."/>
            <person name="Bergman C.M."/>
            <person name="Oliver B."/>
            <person name="Markow T.A."/>
            <person name="Kaufman T.C."/>
            <person name="Kellis M."/>
            <person name="Gelbart W."/>
            <person name="Iyer V.N."/>
            <person name="Pollard D.A."/>
            <person name="Sackton T.B."/>
            <person name="Larracuente A.M."/>
            <person name="Singh N.D."/>
            <person name="Abad J.P."/>
            <person name="Abt D.N."/>
            <person name="Adryan B."/>
            <person name="Aguade M."/>
            <person name="Akashi H."/>
            <person name="Anderson W.W."/>
            <person name="Aquadro C.F."/>
            <person name="Ardell D.H."/>
            <person name="Arguello R."/>
            <person name="Artieri C.G."/>
            <person name="Barbash D.A."/>
            <person name="Barker D."/>
            <person name="Barsanti P."/>
            <person name="Batterham P."/>
            <person name="Batzoglou S."/>
            <person name="Begun D."/>
            <person name="Bhutkar A."/>
            <person name="Blanco E."/>
            <person name="Bosak S.A."/>
            <person name="Bradley R.K."/>
            <person name="Brand A.D."/>
            <person name="Brent M.R."/>
            <person name="Brooks A.N."/>
            <person name="Brown R.H."/>
            <person name="Butlin R.K."/>
            <person name="Caggese C."/>
            <person name="Calvi B.R."/>
            <person name="Bernardo de Carvalho A."/>
            <person name="Caspi A."/>
            <person name="Castrezana S."/>
            <person name="Celniker S.E."/>
            <person name="Chang J.L."/>
            <person name="Chapple C."/>
            <person name="Chatterji S."/>
            <person name="Chinwalla A."/>
            <person name="Civetta A."/>
            <person name="Clifton S.W."/>
            <person name="Comeron J.M."/>
            <person name="Costello J.C."/>
            <person name="Coyne J.A."/>
            <person name="Daub J."/>
            <person name="David R.G."/>
            <person name="Delcher A.L."/>
            <person name="Delehaunty K."/>
            <person name="Do C.B."/>
            <person name="Ebling H."/>
            <person name="Edwards K."/>
            <person name="Eickbush T."/>
            <person name="Evans J.D."/>
            <person name="Filipski A."/>
            <person name="Findeiss S."/>
            <person name="Freyhult E."/>
            <person name="Fulton L."/>
            <person name="Fulton R."/>
            <person name="Garcia A.C."/>
            <person name="Gardiner A."/>
            <person name="Garfield D.A."/>
            <person name="Garvin B.E."/>
            <person name="Gibson G."/>
            <person name="Gilbert D."/>
            <person name="Gnerre S."/>
            <person name="Godfrey J."/>
            <person name="Good R."/>
            <person name="Gotea V."/>
            <person name="Gravely B."/>
            <person name="Greenberg A.J."/>
            <person name="Griffiths-Jones S."/>
            <person name="Gross S."/>
            <person name="Guigo R."/>
            <person name="Gustafson E.A."/>
            <person name="Haerty W."/>
            <person name="Hahn M.W."/>
            <person name="Halligan D.L."/>
            <person name="Halpern A.L."/>
            <person name="Halter G.M."/>
            <person name="Han M.V."/>
            <person name="Heger A."/>
            <person name="Hillier L."/>
            <person name="Hinrichs A.S."/>
            <person name="Holmes I."/>
            <person name="Hoskins R.A."/>
            <person name="Hubisz M.J."/>
            <person name="Hultmark D."/>
            <person name="Huntley M.A."/>
            <person name="Jaffe D.B."/>
            <person name="Jagadeeshan S."/>
            <person name="Jeck W.R."/>
            <person name="Johnson J."/>
            <person name="Jones C.D."/>
            <person name="Jordan W.C."/>
            <person name="Karpen G.H."/>
            <person name="Kataoka E."/>
            <person name="Keightley P.D."/>
            <person name="Kheradpour P."/>
            <person name="Kirkness E.F."/>
            <person name="Koerich L.B."/>
            <person name="Kristiansen K."/>
            <person name="Kudrna D."/>
            <person name="Kulathinal R.J."/>
            <person name="Kumar S."/>
            <person name="Kwok R."/>
            <person name="Lander E."/>
            <person name="Langley C.H."/>
            <person name="Lapoint R."/>
            <person name="Lazzaro B.P."/>
            <person name="Lee S.J."/>
            <person name="Levesque L."/>
            <person name="Li R."/>
            <person name="Lin C.F."/>
            <person name="Lin M.F."/>
            <person name="Lindblad-Toh K."/>
            <person name="Llopart A."/>
            <person name="Long M."/>
            <person name="Low L."/>
            <person name="Lozovsky E."/>
            <person name="Lu J."/>
            <person name="Luo M."/>
            <person name="Machado C.A."/>
            <person name="Makalowski W."/>
            <person name="Marzo M."/>
            <person name="Matsuda M."/>
            <person name="Matzkin L."/>
            <person name="McAllister B."/>
            <person name="McBride C.S."/>
            <person name="McKernan B."/>
            <person name="McKernan K."/>
            <person name="Mendez-Lago M."/>
            <person name="Minx P."/>
            <person name="Mollenhauer M.U."/>
            <person name="Montooth K."/>
            <person name="Mount S.M."/>
            <person name="Mu X."/>
            <person name="Myers E."/>
            <person name="Negre B."/>
            <person name="Newfeld S."/>
            <person name="Nielsen R."/>
            <person name="Noor M.A."/>
            <person name="O'Grady P."/>
            <person name="Pachter L."/>
            <person name="Papaceit M."/>
            <person name="Parisi M.J."/>
            <person name="Parisi M."/>
            <person name="Parts L."/>
            <person name="Pedersen J.S."/>
            <person name="Pesole G."/>
            <person name="Phillippy A.M."/>
            <person name="Ponting C.P."/>
            <person name="Pop M."/>
            <person name="Porcelli D."/>
            <person name="Powell J.R."/>
            <person name="Prohaska S."/>
            <person name="Pruitt K."/>
            <person name="Puig M."/>
            <person name="Quesneville H."/>
            <person name="Ram K.R."/>
            <person name="Rand D."/>
            <person name="Rasmussen M.D."/>
            <person name="Reed L.K."/>
            <person name="Reenan R."/>
            <person name="Reily A."/>
            <person name="Remington K.A."/>
            <person name="Rieger T.T."/>
            <person name="Ritchie M.G."/>
            <person name="Robin C."/>
            <person name="Rogers Y.H."/>
            <person name="Rohde C."/>
            <person name="Rozas J."/>
            <person name="Rubenfield M.J."/>
            <person name="Ruiz A."/>
            <person name="Russo S."/>
            <person name="Salzberg S.L."/>
            <person name="Sanchez-Gracia A."/>
            <person name="Saranga D.J."/>
            <person name="Sato H."/>
            <person name="Schaeffer S.W."/>
            <person name="Schatz M.C."/>
            <person name="Schlenke T."/>
            <person name="Schwartz R."/>
            <person name="Segarra C."/>
            <person name="Singh R.S."/>
            <person name="Sirot L."/>
            <person name="Sirota M."/>
            <person name="Sisneros N.B."/>
            <person name="Smith C.D."/>
            <person name="Smith T.F."/>
            <person name="Spieth J."/>
            <person name="Stage D.E."/>
            <person name="Stark A."/>
            <person name="Stephan W."/>
            <person name="Strausberg R.L."/>
            <person name="Strempel S."/>
            <person name="Sturgill D."/>
            <person name="Sutton G."/>
            <person name="Sutton G.G."/>
            <person name="Tao W."/>
            <person name="Teichmann S."/>
            <person name="Tobari Y.N."/>
            <person name="Tomimura Y."/>
            <person name="Tsolas J.M."/>
            <person name="Valente V.L."/>
            <person name="Venter E."/>
            <person name="Venter J.C."/>
            <person name="Vicario S."/>
            <person name="Vieira F.G."/>
            <person name="Vilella A.J."/>
            <person name="Villasante A."/>
            <person name="Walenz B."/>
            <person name="Wang J."/>
            <person name="Wasserman M."/>
            <person name="Watts T."/>
            <person name="Wilson D."/>
            <person name="Wilson R.K."/>
            <person name="Wing R.A."/>
            <person name="Wolfner M.F."/>
            <person name="Wong A."/>
            <person name="Wong G.K."/>
            <person name="Wu C.I."/>
            <person name="Wu G."/>
            <person name="Yamamoto D."/>
            <person name="Yang H.P."/>
            <person name="Yang S.P."/>
            <person name="Yorke J.A."/>
            <person name="Yoshida K."/>
            <person name="Zdobnov E."/>
            <person name="Zhang P."/>
            <person name="Zhang Y."/>
            <person name="Zimin A.V."/>
            <person name="Baldwin J."/>
            <person name="Abdouelleil A."/>
            <person name="Abdulkadir J."/>
            <person name="Abebe A."/>
            <person name="Abera B."/>
            <person name="Abreu J."/>
            <person name="Acer S.C."/>
            <person name="Aftuck L."/>
            <person name="Alexander A."/>
            <person name="An P."/>
            <person name="Anderson E."/>
            <person name="Anderson S."/>
            <person name="Arachi H."/>
            <person name="Azer M."/>
            <person name="Bachantsang P."/>
            <person name="Barry A."/>
            <person name="Bayul T."/>
            <person name="Berlin A."/>
            <person name="Bessette D."/>
            <person name="Bloom T."/>
            <person name="Blye J."/>
            <person name="Boguslavskiy L."/>
            <person name="Bonnet C."/>
            <person name="Boukhgalter B."/>
            <person name="Bourzgui I."/>
            <person name="Brown A."/>
            <person name="Cahill P."/>
            <person name="Channer S."/>
            <person name="Cheshatsang Y."/>
            <person name="Chuda L."/>
            <person name="Citroen M."/>
            <person name="Collymore A."/>
            <person name="Cooke P."/>
            <person name="Costello M."/>
            <person name="D'Aco K."/>
            <person name="Daza R."/>
            <person name="De Haan G."/>
            <person name="DeGray S."/>
            <person name="DeMaso C."/>
            <person name="Dhargay N."/>
            <person name="Dooley K."/>
            <person name="Dooley E."/>
            <person name="Doricent M."/>
            <person name="Dorje P."/>
            <person name="Dorjee K."/>
            <person name="Dupes A."/>
            <person name="Elong R."/>
            <person name="Falk J."/>
            <person name="Farina A."/>
            <person name="Faro S."/>
            <person name="Ferguson D."/>
            <person name="Fisher S."/>
            <person name="Foley C.D."/>
            <person name="Franke A."/>
            <person name="Friedrich D."/>
            <person name="Gadbois L."/>
            <person name="Gearin G."/>
            <person name="Gearin C.R."/>
            <person name="Giannoukos G."/>
            <person name="Goode T."/>
            <person name="Graham J."/>
            <person name="Grandbois E."/>
            <person name="Grewal S."/>
            <person name="Gyaltsen K."/>
            <person name="Hafez N."/>
            <person name="Hagos B."/>
            <person name="Hall J."/>
            <person name="Henson C."/>
            <person name="Hollinger A."/>
            <person name="Honan T."/>
            <person name="Huard M.D."/>
            <person name="Hughes L."/>
            <person name="Hurhula B."/>
            <person name="Husby M.E."/>
            <person name="Kamat A."/>
            <person name="Kanga B."/>
            <person name="Kashin S."/>
            <person name="Khazanovich D."/>
            <person name="Kisner P."/>
            <person name="Lance K."/>
            <person name="Lara M."/>
            <person name="Lee W."/>
            <person name="Lennon N."/>
            <person name="Letendre F."/>
            <person name="LeVine R."/>
            <person name="Lipovsky A."/>
            <person name="Liu X."/>
            <person name="Liu J."/>
            <person name="Liu S."/>
            <person name="Lokyitsang T."/>
            <person name="Lokyitsang Y."/>
            <person name="Lubonja R."/>
            <person name="Lui A."/>
            <person name="MacDonald P."/>
            <person name="Magnisalis V."/>
            <person name="Maru K."/>
            <person name="Matthews C."/>
            <person name="McCusker W."/>
            <person name="McDonough S."/>
            <person name="Mehta T."/>
            <person name="Meldrim J."/>
            <person name="Meneus L."/>
            <person name="Mihai O."/>
            <person name="Mihalev A."/>
            <person name="Mihova T."/>
            <person name="Mittelman R."/>
            <person name="Mlenga V."/>
            <person name="Montmayeur A."/>
            <person name="Mulrain L."/>
            <person name="Navidi A."/>
            <person name="Naylor J."/>
            <person name="Negash T."/>
            <person name="Nguyen T."/>
            <person name="Nguyen N."/>
            <person name="Nicol R."/>
            <person name="Norbu C."/>
            <person name="Norbu N."/>
            <person name="Novod N."/>
            <person name="O'Neill B."/>
            <person name="Osman S."/>
            <person name="Markiewicz E."/>
            <person name="Oyono O.L."/>
            <person name="Patti C."/>
            <person name="Phunkhang P."/>
            <person name="Pierre F."/>
            <person name="Priest M."/>
            <person name="Raghuraman S."/>
            <person name="Rege F."/>
            <person name="Reyes R."/>
            <person name="Rise C."/>
            <person name="Rogov P."/>
            <person name="Ross K."/>
            <person name="Ryan E."/>
            <person name="Settipalli S."/>
            <person name="Shea T."/>
            <person name="Sherpa N."/>
            <person name="Shi L."/>
            <person name="Shih D."/>
            <person name="Sparrow T."/>
            <person name="Spaulding J."/>
            <person name="Stalker J."/>
            <person name="Stange-Thomann N."/>
            <person name="Stavropoulos S."/>
            <person name="Stone C."/>
            <person name="Strader C."/>
            <person name="Tesfaye S."/>
            <person name="Thomson T."/>
            <person name="Thoulutsang Y."/>
            <person name="Thoulutsang D."/>
            <person name="Topham K."/>
            <person name="Topping I."/>
            <person name="Tsamla T."/>
            <person name="Vassiliev H."/>
            <person name="Vo A."/>
            <person name="Wangchuk T."/>
            <person name="Wangdi T."/>
            <person name="Weiand M."/>
            <person name="Wilkinson J."/>
            <person name="Wilson A."/>
            <person name="Yadav S."/>
            <person name="Young G."/>
            <person name="Yu Q."/>
            <person name="Zembek L."/>
            <person name="Zhong D."/>
            <person name="Zimmer A."/>
            <person name="Zwirko Z."/>
            <person name="Jaffe D.B."/>
            <person name="Alvarez P."/>
            <person name="Brockman W."/>
            <person name="Butler J."/>
            <person name="Chin C."/>
            <person name="Gnerre S."/>
            <person name="Grabherr M."/>
            <person name="Kleber M."/>
            <person name="Mauceli E."/>
            <person name="MacCallum I."/>
        </authorList>
    </citation>
    <scope>NUCLEOTIDE SEQUENCE [LARGE SCALE GENOMIC DNA]</scope>
    <source>
        <strain evidence="3">Tucson 15010-1051.87</strain>
    </source>
</reference>
<organism evidence="2 3">
    <name type="scientific">Drosophila virilis</name>
    <name type="common">Fruit fly</name>
    <dbReference type="NCBI Taxonomy" id="7244"/>
    <lineage>
        <taxon>Eukaryota</taxon>
        <taxon>Metazoa</taxon>
        <taxon>Ecdysozoa</taxon>
        <taxon>Arthropoda</taxon>
        <taxon>Hexapoda</taxon>
        <taxon>Insecta</taxon>
        <taxon>Pterygota</taxon>
        <taxon>Neoptera</taxon>
        <taxon>Endopterygota</taxon>
        <taxon>Diptera</taxon>
        <taxon>Brachycera</taxon>
        <taxon>Muscomorpha</taxon>
        <taxon>Ephydroidea</taxon>
        <taxon>Drosophilidae</taxon>
        <taxon>Drosophila</taxon>
    </lineage>
</organism>
<feature type="region of interest" description="Disordered" evidence="1">
    <location>
        <begin position="111"/>
        <end position="146"/>
    </location>
</feature>
<evidence type="ECO:0000313" key="2">
    <source>
        <dbReference type="EMBL" id="KRF85280.1"/>
    </source>
</evidence>
<dbReference type="AlphaFoldDB" id="A0A0Q9WXZ2"/>
<proteinExistence type="predicted"/>
<sequence length="158" mass="16761">MATNNRPQNGEETHSPIYRLLNSSTTCPSNMATNVDRLDGNSPPEDFYRYYNMFASSGNLNGACTSRSAGTQQYSIWQPQQHDTVSTTTATTTTTTASSISGCRTSASLGTSRGALEPIGTRPKTTNTTLQSIPSGTQSSSSAAASCPTNPLFHLLRA</sequence>
<protein>
    <submittedName>
        <fullName evidence="2">Uncharacterized protein</fullName>
    </submittedName>
</protein>
<accession>A0A0Q9WXZ2</accession>
<feature type="compositionally biased region" description="Polar residues" evidence="1">
    <location>
        <begin position="123"/>
        <end position="138"/>
    </location>
</feature>
<dbReference type="EMBL" id="CH940658">
    <property type="protein sequence ID" value="KRF85280.1"/>
    <property type="molecule type" value="Genomic_DNA"/>
</dbReference>
<evidence type="ECO:0000313" key="3">
    <source>
        <dbReference type="Proteomes" id="UP000008792"/>
    </source>
</evidence>
<keyword evidence="3" id="KW-1185">Reference proteome</keyword>
<evidence type="ECO:0000256" key="1">
    <source>
        <dbReference type="SAM" id="MobiDB-lite"/>
    </source>
</evidence>
<name>A0A0Q9WXZ2_DROVI</name>
<dbReference type="InParanoid" id="A0A0Q9WXZ2"/>